<keyword evidence="1" id="KW-0732">Signal</keyword>
<reference evidence="2 3" key="1">
    <citation type="submission" date="2018-03" db="EMBL/GenBank/DDBJ databases">
        <title>Bioinformatic expansion and discovery of thiopeptide antibiotics.</title>
        <authorList>
            <person name="Schwalen C.J."/>
            <person name="Hudson G.A."/>
            <person name="Mitchell D.A."/>
        </authorList>
    </citation>
    <scope>NUCLEOTIDE SEQUENCE [LARGE SCALE GENOMIC DNA]</scope>
    <source>
        <strain evidence="2 3">ATCC 21389</strain>
    </source>
</reference>
<accession>A0A2V4NX91</accession>
<gene>
    <name evidence="2" type="ORF">C7C46_32140</name>
</gene>
<dbReference type="Proteomes" id="UP000248039">
    <property type="component" value="Unassembled WGS sequence"/>
</dbReference>
<organism evidence="2 3">
    <name type="scientific">Streptomyces tateyamensis</name>
    <dbReference type="NCBI Taxonomy" id="565073"/>
    <lineage>
        <taxon>Bacteria</taxon>
        <taxon>Bacillati</taxon>
        <taxon>Actinomycetota</taxon>
        <taxon>Actinomycetes</taxon>
        <taxon>Kitasatosporales</taxon>
        <taxon>Streptomycetaceae</taxon>
        <taxon>Streptomyces</taxon>
    </lineage>
</organism>
<evidence type="ECO:0000313" key="3">
    <source>
        <dbReference type="Proteomes" id="UP000248039"/>
    </source>
</evidence>
<dbReference type="PROSITE" id="PS51257">
    <property type="entry name" value="PROKAR_LIPOPROTEIN"/>
    <property type="match status" value="1"/>
</dbReference>
<protein>
    <submittedName>
        <fullName evidence="2">ABC transporter substrate-binding protein</fullName>
    </submittedName>
</protein>
<comment type="caution">
    <text evidence="2">The sequence shown here is derived from an EMBL/GenBank/DDBJ whole genome shotgun (WGS) entry which is preliminary data.</text>
</comment>
<name>A0A2V4NX91_9ACTN</name>
<feature type="non-terminal residue" evidence="2">
    <location>
        <position position="71"/>
    </location>
</feature>
<dbReference type="AlphaFoldDB" id="A0A2V4NX91"/>
<sequence>MTPRSARLAAAAAAFVVLAGFATACNRGSDSGASASGGGQPKLGVDLPRADTDFWNSYAQYVKSVASSQGL</sequence>
<proteinExistence type="predicted"/>
<evidence type="ECO:0000256" key="1">
    <source>
        <dbReference type="SAM" id="SignalP"/>
    </source>
</evidence>
<feature type="signal peptide" evidence="1">
    <location>
        <begin position="1"/>
        <end position="24"/>
    </location>
</feature>
<dbReference type="EMBL" id="PYBW01000197">
    <property type="protein sequence ID" value="PYC65813.1"/>
    <property type="molecule type" value="Genomic_DNA"/>
</dbReference>
<keyword evidence="3" id="KW-1185">Reference proteome</keyword>
<evidence type="ECO:0000313" key="2">
    <source>
        <dbReference type="EMBL" id="PYC65813.1"/>
    </source>
</evidence>
<feature type="chain" id="PRO_5039377206" evidence="1">
    <location>
        <begin position="25"/>
        <end position="71"/>
    </location>
</feature>